<evidence type="ECO:0000256" key="8">
    <source>
        <dbReference type="ARBA" id="ARBA00023136"/>
    </source>
</evidence>
<evidence type="ECO:0000256" key="7">
    <source>
        <dbReference type="ARBA" id="ARBA00022989"/>
    </source>
</evidence>
<dbReference type="PANTHER" id="PTHR30474:SF2">
    <property type="entry name" value="PEPTIDOGLYCAN GLYCOSYLTRANSFERASE FTSW-RELATED"/>
    <property type="match status" value="1"/>
</dbReference>
<evidence type="ECO:0000256" key="9">
    <source>
        <dbReference type="ARBA" id="ARBA00032370"/>
    </source>
</evidence>
<feature type="transmembrane region" description="Helical" evidence="16">
    <location>
        <begin position="118"/>
        <end position="133"/>
    </location>
</feature>
<keyword evidence="8 16" id="KW-0472">Membrane</keyword>
<comment type="catalytic activity">
    <reaction evidence="15">
        <text>[GlcNAc-(1-&gt;4)-Mur2Ac(oyl-L-Ala-gamma-D-Glu-L-Lys-D-Ala-D-Ala)](n)-di-trans,octa-cis-undecaprenyl diphosphate + beta-D-GlcNAc-(1-&gt;4)-Mur2Ac(oyl-L-Ala-gamma-D-Glu-L-Lys-D-Ala-D-Ala)-di-trans,octa-cis-undecaprenyl diphosphate = [GlcNAc-(1-&gt;4)-Mur2Ac(oyl-L-Ala-gamma-D-Glu-L-Lys-D-Ala-D-Ala)](n+1)-di-trans,octa-cis-undecaprenyl diphosphate + di-trans,octa-cis-undecaprenyl diphosphate + H(+)</text>
        <dbReference type="Rhea" id="RHEA:23708"/>
        <dbReference type="Rhea" id="RHEA-COMP:9602"/>
        <dbReference type="Rhea" id="RHEA-COMP:9603"/>
        <dbReference type="ChEBI" id="CHEBI:15378"/>
        <dbReference type="ChEBI" id="CHEBI:58405"/>
        <dbReference type="ChEBI" id="CHEBI:60033"/>
        <dbReference type="ChEBI" id="CHEBI:78435"/>
        <dbReference type="EC" id="2.4.99.28"/>
    </reaction>
</comment>
<dbReference type="GO" id="GO:0008360">
    <property type="term" value="P:regulation of cell shape"/>
    <property type="evidence" value="ECO:0007669"/>
    <property type="project" value="UniProtKB-KW"/>
</dbReference>
<evidence type="ECO:0000256" key="16">
    <source>
        <dbReference type="SAM" id="Phobius"/>
    </source>
</evidence>
<evidence type="ECO:0000256" key="4">
    <source>
        <dbReference type="ARBA" id="ARBA00022692"/>
    </source>
</evidence>
<keyword evidence="6" id="KW-0573">Peptidoglycan synthesis</keyword>
<dbReference type="STRING" id="1797692.A3I33_03120"/>
<evidence type="ECO:0000313" key="17">
    <source>
        <dbReference type="EMBL" id="OGY61149.1"/>
    </source>
</evidence>
<evidence type="ECO:0000256" key="13">
    <source>
        <dbReference type="ARBA" id="ARBA00041418"/>
    </source>
</evidence>
<keyword evidence="2" id="KW-0328">Glycosyltransferase</keyword>
<evidence type="ECO:0000256" key="15">
    <source>
        <dbReference type="ARBA" id="ARBA00049902"/>
    </source>
</evidence>
<keyword evidence="7 16" id="KW-1133">Transmembrane helix</keyword>
<evidence type="ECO:0000256" key="11">
    <source>
        <dbReference type="ARBA" id="ARBA00038053"/>
    </source>
</evidence>
<feature type="transmembrane region" description="Helical" evidence="16">
    <location>
        <begin position="273"/>
        <end position="294"/>
    </location>
</feature>
<feature type="transmembrane region" description="Helical" evidence="16">
    <location>
        <begin position="77"/>
        <end position="98"/>
    </location>
</feature>
<feature type="transmembrane region" description="Helical" evidence="16">
    <location>
        <begin position="51"/>
        <end position="70"/>
    </location>
</feature>
<sequence>MARRRGQSFDYVIAASVALLLIIGFAALASASSDLGKLQYDDAYYYLKHQAIYGLGFGIVGFLVGFYVDYRKFKKLVPILFFLGIGALILTFTPLGTISGGASRWIAVGPTTIQPSELLKIFFIGYLAAWLSGRSERQKNTAEGLLPFLSISGFVALLLLFQRSTSAAVILMVGAFVVYFVGGADKKHIFATIGLGLLLISGVIVATPYRLERIQTFIEGGSDSQGSGYQVSQALTTIGSGGLTGVGYGQSAIKTTLPERIGDSIFAVIAEEFGFIGSLFLILIFFTLVTRTFLLSKRAKDQFGKLLLVGFGTIIGIQAFIHIGGNSGLIPLTGVPLPFISYGGTALAVFMTIGGIILNVSKKV</sequence>
<keyword evidence="3" id="KW-0808">Transferase</keyword>
<dbReference type="Proteomes" id="UP000176544">
    <property type="component" value="Unassembled WGS sequence"/>
</dbReference>
<dbReference type="InterPro" id="IPR001182">
    <property type="entry name" value="FtsW/RodA"/>
</dbReference>
<evidence type="ECO:0000256" key="6">
    <source>
        <dbReference type="ARBA" id="ARBA00022984"/>
    </source>
</evidence>
<evidence type="ECO:0000256" key="14">
    <source>
        <dbReference type="ARBA" id="ARBA00044770"/>
    </source>
</evidence>
<evidence type="ECO:0000256" key="1">
    <source>
        <dbReference type="ARBA" id="ARBA00004141"/>
    </source>
</evidence>
<dbReference type="GO" id="GO:0008955">
    <property type="term" value="F:peptidoglycan glycosyltransferase activity"/>
    <property type="evidence" value="ECO:0007669"/>
    <property type="project" value="UniProtKB-EC"/>
</dbReference>
<gene>
    <name evidence="17" type="ORF">A3I33_03120</name>
</gene>
<feature type="transmembrane region" description="Helical" evidence="16">
    <location>
        <begin position="167"/>
        <end position="182"/>
    </location>
</feature>
<accession>A0A1G1Z9R5</accession>
<dbReference type="GO" id="GO:0009252">
    <property type="term" value="P:peptidoglycan biosynthetic process"/>
    <property type="evidence" value="ECO:0007669"/>
    <property type="project" value="UniProtKB-KW"/>
</dbReference>
<feature type="transmembrane region" description="Helical" evidence="16">
    <location>
        <begin position="189"/>
        <end position="209"/>
    </location>
</feature>
<protein>
    <recommendedName>
        <fullName evidence="12">Probable peptidoglycan glycosyltransferase FtsW</fullName>
        <ecNumber evidence="14">2.4.99.28</ecNumber>
    </recommendedName>
    <alternativeName>
        <fullName evidence="13">Cell division protein FtsW</fullName>
    </alternativeName>
    <alternativeName>
        <fullName evidence="10">Cell wall polymerase</fullName>
    </alternativeName>
    <alternativeName>
        <fullName evidence="9">Peptidoglycan polymerase</fullName>
    </alternativeName>
</protein>
<dbReference type="EC" id="2.4.99.28" evidence="14"/>
<dbReference type="AlphaFoldDB" id="A0A1G1Z9R5"/>
<evidence type="ECO:0000313" key="18">
    <source>
        <dbReference type="Proteomes" id="UP000176544"/>
    </source>
</evidence>
<comment type="subcellular location">
    <subcellularLocation>
        <location evidence="1">Membrane</location>
        <topology evidence="1">Multi-pass membrane protein</topology>
    </subcellularLocation>
</comment>
<dbReference type="GO" id="GO:0051301">
    <property type="term" value="P:cell division"/>
    <property type="evidence" value="ECO:0007669"/>
    <property type="project" value="InterPro"/>
</dbReference>
<feature type="transmembrane region" description="Helical" evidence="16">
    <location>
        <begin position="306"/>
        <end position="325"/>
    </location>
</feature>
<evidence type="ECO:0000256" key="3">
    <source>
        <dbReference type="ARBA" id="ARBA00022679"/>
    </source>
</evidence>
<dbReference type="PANTHER" id="PTHR30474">
    <property type="entry name" value="CELL CYCLE PROTEIN"/>
    <property type="match status" value="1"/>
</dbReference>
<dbReference type="GO" id="GO:0015648">
    <property type="term" value="F:lipid-linked peptidoglycan transporter activity"/>
    <property type="evidence" value="ECO:0007669"/>
    <property type="project" value="TreeGrafter"/>
</dbReference>
<feature type="transmembrane region" description="Helical" evidence="16">
    <location>
        <begin position="145"/>
        <end position="161"/>
    </location>
</feature>
<dbReference type="EMBL" id="MHJA01000010">
    <property type="protein sequence ID" value="OGY61149.1"/>
    <property type="molecule type" value="Genomic_DNA"/>
</dbReference>
<reference evidence="17 18" key="1">
    <citation type="journal article" date="2016" name="Nat. Commun.">
        <title>Thousands of microbial genomes shed light on interconnected biogeochemical processes in an aquifer system.</title>
        <authorList>
            <person name="Anantharaman K."/>
            <person name="Brown C.T."/>
            <person name="Hug L.A."/>
            <person name="Sharon I."/>
            <person name="Castelle C.J."/>
            <person name="Probst A.J."/>
            <person name="Thomas B.C."/>
            <person name="Singh A."/>
            <person name="Wilkins M.J."/>
            <person name="Karaoz U."/>
            <person name="Brodie E.L."/>
            <person name="Williams K.H."/>
            <person name="Hubbard S.S."/>
            <person name="Banfield J.F."/>
        </authorList>
    </citation>
    <scope>NUCLEOTIDE SEQUENCE [LARGE SCALE GENOMIC DNA]</scope>
</reference>
<feature type="transmembrane region" description="Helical" evidence="16">
    <location>
        <begin position="337"/>
        <end position="360"/>
    </location>
</feature>
<evidence type="ECO:0000256" key="5">
    <source>
        <dbReference type="ARBA" id="ARBA00022960"/>
    </source>
</evidence>
<evidence type="ECO:0000256" key="2">
    <source>
        <dbReference type="ARBA" id="ARBA00022676"/>
    </source>
</evidence>
<name>A0A1G1Z9R5_9BACT</name>
<comment type="caution">
    <text evidence="17">The sequence shown here is derived from an EMBL/GenBank/DDBJ whole genome shotgun (WGS) entry which is preliminary data.</text>
</comment>
<comment type="similarity">
    <text evidence="11">Belongs to the SEDS family. FtsW subfamily.</text>
</comment>
<dbReference type="GO" id="GO:0032153">
    <property type="term" value="C:cell division site"/>
    <property type="evidence" value="ECO:0007669"/>
    <property type="project" value="TreeGrafter"/>
</dbReference>
<proteinExistence type="inferred from homology"/>
<keyword evidence="5" id="KW-0133">Cell shape</keyword>
<evidence type="ECO:0000256" key="12">
    <source>
        <dbReference type="ARBA" id="ARBA00041185"/>
    </source>
</evidence>
<keyword evidence="4 16" id="KW-0812">Transmembrane</keyword>
<dbReference type="GO" id="GO:0005886">
    <property type="term" value="C:plasma membrane"/>
    <property type="evidence" value="ECO:0007669"/>
    <property type="project" value="TreeGrafter"/>
</dbReference>
<evidence type="ECO:0000256" key="10">
    <source>
        <dbReference type="ARBA" id="ARBA00033270"/>
    </source>
</evidence>
<dbReference type="Pfam" id="PF01098">
    <property type="entry name" value="FTSW_RODA_SPOVE"/>
    <property type="match status" value="1"/>
</dbReference>
<feature type="transmembrane region" description="Helical" evidence="16">
    <location>
        <begin position="12"/>
        <end position="31"/>
    </location>
</feature>
<organism evidence="17 18">
    <name type="scientific">Candidatus Colwellbacteria bacterium RIFCSPLOWO2_02_FULL_45_11</name>
    <dbReference type="NCBI Taxonomy" id="1797692"/>
    <lineage>
        <taxon>Bacteria</taxon>
        <taxon>Candidatus Colwelliibacteriota</taxon>
    </lineage>
</organism>